<dbReference type="EMBL" id="CM039434">
    <property type="protein sequence ID" value="KAI4323950.1"/>
    <property type="molecule type" value="Genomic_DNA"/>
</dbReference>
<evidence type="ECO:0000313" key="2">
    <source>
        <dbReference type="Proteomes" id="UP000828941"/>
    </source>
</evidence>
<keyword evidence="2" id="KW-1185">Reference proteome</keyword>
<gene>
    <name evidence="1" type="ORF">L6164_023521</name>
</gene>
<protein>
    <submittedName>
        <fullName evidence="1">Uncharacterized protein</fullName>
    </submittedName>
</protein>
<sequence length="283" mass="31981">MSQEIATQLLHCQTSKELWEAAQSLSGAYTRSRITLPKLEFHRKRKGTTEMEEYLNKMKNISDNLTLAGSLVSTSDLIPQTLTGLDNLHGKNGDQTYNAFIASPSSIQDSDLYFDSDTDNHVTHDPNRFQEVIENDGKSKLIVGNGEQLNIHATGSSVLNTLQTQTPLKLKDILYVPRVTKSLLSISKLASDNDIMVEFHANSCFVKDKIIGMVLLEERVKDGLYQLFNKHSDSNKGSYGFLSIKEEWHRKLGHPNSRILDEVMKNYKVRILTNEKLEFCEAC</sequence>
<reference evidence="1 2" key="1">
    <citation type="journal article" date="2022" name="DNA Res.">
        <title>Chromosomal-level genome assembly of the orchid tree Bauhinia variegata (Leguminosae; Cercidoideae) supports the allotetraploid origin hypothesis of Bauhinia.</title>
        <authorList>
            <person name="Zhong Y."/>
            <person name="Chen Y."/>
            <person name="Zheng D."/>
            <person name="Pang J."/>
            <person name="Liu Y."/>
            <person name="Luo S."/>
            <person name="Meng S."/>
            <person name="Qian L."/>
            <person name="Wei D."/>
            <person name="Dai S."/>
            <person name="Zhou R."/>
        </authorList>
    </citation>
    <scope>NUCLEOTIDE SEQUENCE [LARGE SCALE GENOMIC DNA]</scope>
    <source>
        <strain evidence="1">BV-YZ2020</strain>
    </source>
</reference>
<proteinExistence type="predicted"/>
<comment type="caution">
    <text evidence="1">The sequence shown here is derived from an EMBL/GenBank/DDBJ whole genome shotgun (WGS) entry which is preliminary data.</text>
</comment>
<name>A0ACB9MIL6_BAUVA</name>
<dbReference type="Proteomes" id="UP000828941">
    <property type="component" value="Chromosome 9"/>
</dbReference>
<accession>A0ACB9MIL6</accession>
<organism evidence="1 2">
    <name type="scientific">Bauhinia variegata</name>
    <name type="common">Purple orchid tree</name>
    <name type="synonym">Phanera variegata</name>
    <dbReference type="NCBI Taxonomy" id="167791"/>
    <lineage>
        <taxon>Eukaryota</taxon>
        <taxon>Viridiplantae</taxon>
        <taxon>Streptophyta</taxon>
        <taxon>Embryophyta</taxon>
        <taxon>Tracheophyta</taxon>
        <taxon>Spermatophyta</taxon>
        <taxon>Magnoliopsida</taxon>
        <taxon>eudicotyledons</taxon>
        <taxon>Gunneridae</taxon>
        <taxon>Pentapetalae</taxon>
        <taxon>rosids</taxon>
        <taxon>fabids</taxon>
        <taxon>Fabales</taxon>
        <taxon>Fabaceae</taxon>
        <taxon>Cercidoideae</taxon>
        <taxon>Cercideae</taxon>
        <taxon>Bauhiniinae</taxon>
        <taxon>Bauhinia</taxon>
    </lineage>
</organism>
<evidence type="ECO:0000313" key="1">
    <source>
        <dbReference type="EMBL" id="KAI4323950.1"/>
    </source>
</evidence>